<evidence type="ECO:0000256" key="10">
    <source>
        <dbReference type="PIRSR" id="PIRSR604808-1"/>
    </source>
</evidence>
<protein>
    <recommendedName>
        <fullName evidence="3">DNA-(apurinic or apyrimidinic site) endonuclease 2</fullName>
    </recommendedName>
</protein>
<dbReference type="GO" id="GO:0003906">
    <property type="term" value="F:DNA-(apurinic or apyrimidinic site) endonuclease activity"/>
    <property type="evidence" value="ECO:0007669"/>
    <property type="project" value="TreeGrafter"/>
</dbReference>
<dbReference type="GO" id="GO:0003677">
    <property type="term" value="F:DNA binding"/>
    <property type="evidence" value="ECO:0007669"/>
    <property type="project" value="InterPro"/>
</dbReference>
<evidence type="ECO:0000256" key="4">
    <source>
        <dbReference type="ARBA" id="ARBA00022723"/>
    </source>
</evidence>
<feature type="binding site" evidence="11">
    <location>
        <position position="236"/>
    </location>
    <ligand>
        <name>Mg(2+)</name>
        <dbReference type="ChEBI" id="CHEBI:18420"/>
        <label>1</label>
    </ligand>
</feature>
<evidence type="ECO:0000256" key="8">
    <source>
        <dbReference type="ARBA" id="ARBA00022842"/>
    </source>
</evidence>
<evidence type="ECO:0000259" key="15">
    <source>
        <dbReference type="PROSITE" id="PS51999"/>
    </source>
</evidence>
<dbReference type="PROSITE" id="PS51435">
    <property type="entry name" value="AP_NUCLEASE_F1_4"/>
    <property type="match status" value="1"/>
</dbReference>
<gene>
    <name evidence="16" type="primary">apn2</name>
    <name evidence="16" type="ORF">LARI1_G002790</name>
</gene>
<evidence type="ECO:0000256" key="3">
    <source>
        <dbReference type="ARBA" id="ARBA00013541"/>
    </source>
</evidence>
<evidence type="ECO:0000313" key="16">
    <source>
        <dbReference type="EMBL" id="TVY19541.1"/>
    </source>
</evidence>
<reference evidence="16 17" key="1">
    <citation type="submission" date="2018-05" db="EMBL/GenBank/DDBJ databases">
        <title>Whole genome sequencing for identification of molecular markers to develop diagnostic detection tools for the regulated plant pathogen Lachnellula willkommii.</title>
        <authorList>
            <person name="Giroux E."/>
            <person name="Bilodeau G."/>
        </authorList>
    </citation>
    <scope>NUCLEOTIDE SEQUENCE [LARGE SCALE GENOMIC DNA]</scope>
    <source>
        <strain evidence="16 17">CBS 203.66</strain>
    </source>
</reference>
<dbReference type="PROSITE" id="PS00728">
    <property type="entry name" value="AP_NUCLEASE_F1_3"/>
    <property type="match status" value="1"/>
</dbReference>
<comment type="caution">
    <text evidence="16">The sequence shown here is derived from an EMBL/GenBank/DDBJ whole genome shotgun (WGS) entry which is preliminary data.</text>
</comment>
<evidence type="ECO:0000313" key="17">
    <source>
        <dbReference type="Proteomes" id="UP000469559"/>
    </source>
</evidence>
<feature type="compositionally biased region" description="Polar residues" evidence="14">
    <location>
        <begin position="472"/>
        <end position="482"/>
    </location>
</feature>
<feature type="active site" description="Proton donor/acceptor" evidence="10">
    <location>
        <position position="234"/>
    </location>
</feature>
<dbReference type="InterPro" id="IPR036691">
    <property type="entry name" value="Endo/exonu/phosph_ase_sf"/>
</dbReference>
<comment type="cofactor">
    <cofactor evidence="11">
        <name>Mg(2+)</name>
        <dbReference type="ChEBI" id="CHEBI:18420"/>
    </cofactor>
    <cofactor evidence="11">
        <name>Mn(2+)</name>
        <dbReference type="ChEBI" id="CHEBI:29035"/>
    </cofactor>
    <text evidence="11">Probably binds two magnesium or manganese ions per subunit.</text>
</comment>
<keyword evidence="6" id="KW-0378">Hydrolase</keyword>
<keyword evidence="11" id="KW-0464">Manganese</keyword>
<evidence type="ECO:0000256" key="5">
    <source>
        <dbReference type="ARBA" id="ARBA00022771"/>
    </source>
</evidence>
<evidence type="ECO:0000256" key="1">
    <source>
        <dbReference type="ARBA" id="ARBA00001936"/>
    </source>
</evidence>
<dbReference type="GO" id="GO:0016829">
    <property type="term" value="F:lyase activity"/>
    <property type="evidence" value="ECO:0007669"/>
    <property type="project" value="UniProtKB-KW"/>
</dbReference>
<keyword evidence="8 11" id="KW-0460">Magnesium</keyword>
<dbReference type="CDD" id="cd09088">
    <property type="entry name" value="Ape2-like_AP-endo"/>
    <property type="match status" value="1"/>
</dbReference>
<comment type="cofactor">
    <cofactor evidence="1">
        <name>Mn(2+)</name>
        <dbReference type="ChEBI" id="CHEBI:29035"/>
    </cofactor>
</comment>
<name>A0A8T9BJI0_9HELO</name>
<feature type="active site" evidence="10">
    <location>
        <position position="195"/>
    </location>
</feature>
<proteinExistence type="inferred from homology"/>
<evidence type="ECO:0000256" key="13">
    <source>
        <dbReference type="PROSITE-ProRule" id="PRU01343"/>
    </source>
</evidence>
<dbReference type="GO" id="GO:0008311">
    <property type="term" value="F:double-stranded DNA 3'-5' DNA exonuclease activity"/>
    <property type="evidence" value="ECO:0007669"/>
    <property type="project" value="TreeGrafter"/>
</dbReference>
<feature type="active site" description="Proton acceptor" evidence="10">
    <location>
        <position position="352"/>
    </location>
</feature>
<dbReference type="EMBL" id="QGMF01000101">
    <property type="protein sequence ID" value="TVY19541.1"/>
    <property type="molecule type" value="Genomic_DNA"/>
</dbReference>
<evidence type="ECO:0000256" key="7">
    <source>
        <dbReference type="ARBA" id="ARBA00022833"/>
    </source>
</evidence>
<dbReference type="InterPro" id="IPR004808">
    <property type="entry name" value="AP_endonuc_1"/>
</dbReference>
<feature type="binding site" evidence="11">
    <location>
        <position position="352"/>
    </location>
    <ligand>
        <name>Mg(2+)</name>
        <dbReference type="ChEBI" id="CHEBI:18420"/>
        <label>1</label>
    </ligand>
</feature>
<dbReference type="AlphaFoldDB" id="A0A8T9BJI0"/>
<dbReference type="PANTHER" id="PTHR22748">
    <property type="entry name" value="AP ENDONUCLEASE"/>
    <property type="match status" value="1"/>
</dbReference>
<dbReference type="InterPro" id="IPR020848">
    <property type="entry name" value="AP_endonuclease_F1_CS"/>
</dbReference>
<feature type="compositionally biased region" description="Polar residues" evidence="14">
    <location>
        <begin position="420"/>
        <end position="433"/>
    </location>
</feature>
<feature type="compositionally biased region" description="Basic and acidic residues" evidence="14">
    <location>
        <begin position="609"/>
        <end position="620"/>
    </location>
</feature>
<evidence type="ECO:0000256" key="11">
    <source>
        <dbReference type="PIRSR" id="PIRSR604808-2"/>
    </source>
</evidence>
<dbReference type="FunFam" id="3.60.10.10:FF:000079">
    <property type="entry name" value="DNA-(apurinic or apyrimidinic site) lyase"/>
    <property type="match status" value="1"/>
</dbReference>
<sequence length="698" mass="77695">MEQKRGFRITTWNVNGIRYVYHCLLVSQALCANVTRNPFGYQPWRQERTFAAMFEILEADIVVMQETKIQRKDLTDDMVLVPGWDVFFSLPKHKKGTRQQKTNEPPSDNYLGYSGVAIYTRNAVCAPIRAEEGITGILTPPNSTTSFRDLPKDQQIGGYPTGSQLSEASVDPATLDSEGRCVILEFPAFVLIGTYCPANSSDARDDFRIGFLNALDARVRNLVAAGKRVFLTGDINISRNEQDTAKLEEQLKKQGITVEDYFSSPARRMFNQLLVGGKVIGERDEGREEPVMWDICRSFHPTRKAMYTCWEQKINARPGNFGSRIDYVLCSKDFKDWFCESNIQEGLMGSDHCPVYAVFKDKVEIEGAEVDIRDLMSYGMFFRGNKEREWSTKDLLPMSAKLIPEFDRRRSIRDMFTKKPSLSTKESSFSNAKSIKEEKTGMTTMTEELFPNENLPPNGTRETKTPPPADSTILSQRKTTPVKSPAKAFTASPARSSAASSSTSSNKRPSEAISSTARPQKRGKSGASSKTATTSKAPAGKGQSSLMGFFRPKNPQPAEPVQSQTSSILNEDSKTPSETASFDTPAHGPISVESKDPSIQNSESVTPSKEVEPAEQKDVIDPIVAKESWSKLLTKRVVPKCDHGEPCVSFITKKAGVNCGRSFYMCPRPLGPSGKKEKDTQWRCGTFIWSSDWTKDGS</sequence>
<feature type="binding site" evidence="11">
    <location>
        <position position="66"/>
    </location>
    <ligand>
        <name>Mg(2+)</name>
        <dbReference type="ChEBI" id="CHEBI:18420"/>
        <label>1</label>
    </ligand>
</feature>
<organism evidence="16 17">
    <name type="scientific">Lachnellula arida</name>
    <dbReference type="NCBI Taxonomy" id="1316785"/>
    <lineage>
        <taxon>Eukaryota</taxon>
        <taxon>Fungi</taxon>
        <taxon>Dikarya</taxon>
        <taxon>Ascomycota</taxon>
        <taxon>Pezizomycotina</taxon>
        <taxon>Leotiomycetes</taxon>
        <taxon>Helotiales</taxon>
        <taxon>Lachnaceae</taxon>
        <taxon>Lachnellula</taxon>
    </lineage>
</organism>
<evidence type="ECO:0000256" key="6">
    <source>
        <dbReference type="ARBA" id="ARBA00022801"/>
    </source>
</evidence>
<feature type="compositionally biased region" description="Low complexity" evidence="14">
    <location>
        <begin position="490"/>
        <end position="507"/>
    </location>
</feature>
<keyword evidence="4 11" id="KW-0479">Metal-binding</keyword>
<keyword evidence="5 13" id="KW-0863">Zinc-finger</keyword>
<evidence type="ECO:0000256" key="12">
    <source>
        <dbReference type="PIRSR" id="PIRSR604808-3"/>
    </source>
</evidence>
<feature type="domain" description="GRF-type" evidence="15">
    <location>
        <begin position="641"/>
        <end position="693"/>
    </location>
</feature>
<keyword evidence="17" id="KW-1185">Reference proteome</keyword>
<keyword evidence="9" id="KW-0539">Nucleus</keyword>
<feature type="site" description="Important for catalytic activity" evidence="12">
    <location>
        <position position="326"/>
    </location>
</feature>
<dbReference type="GO" id="GO:0008081">
    <property type="term" value="F:phosphoric diester hydrolase activity"/>
    <property type="evidence" value="ECO:0007669"/>
    <property type="project" value="TreeGrafter"/>
</dbReference>
<feature type="site" description="Interaction with DNA substrate" evidence="12">
    <location>
        <position position="352"/>
    </location>
</feature>
<feature type="binding site" evidence="11">
    <location>
        <position position="13"/>
    </location>
    <ligand>
        <name>Mg(2+)</name>
        <dbReference type="ChEBI" id="CHEBI:18420"/>
        <label>1</label>
    </ligand>
</feature>
<dbReference type="Proteomes" id="UP000469559">
    <property type="component" value="Unassembled WGS sequence"/>
</dbReference>
<dbReference type="InterPro" id="IPR005135">
    <property type="entry name" value="Endo/exonuclease/phosphatase"/>
</dbReference>
<dbReference type="GO" id="GO:0006284">
    <property type="term" value="P:base-excision repair"/>
    <property type="evidence" value="ECO:0007669"/>
    <property type="project" value="TreeGrafter"/>
</dbReference>
<evidence type="ECO:0000256" key="9">
    <source>
        <dbReference type="ARBA" id="ARBA00023242"/>
    </source>
</evidence>
<keyword evidence="16" id="KW-0456">Lyase</keyword>
<dbReference type="PROSITE" id="PS00726">
    <property type="entry name" value="AP_NUCLEASE_F1_1"/>
    <property type="match status" value="1"/>
</dbReference>
<dbReference type="Pfam" id="PF03372">
    <property type="entry name" value="Exo_endo_phos"/>
    <property type="match status" value="1"/>
</dbReference>
<feature type="compositionally biased region" description="Low complexity" evidence="14">
    <location>
        <begin position="525"/>
        <end position="542"/>
    </location>
</feature>
<dbReference type="GO" id="GO:0008270">
    <property type="term" value="F:zinc ion binding"/>
    <property type="evidence" value="ECO:0007669"/>
    <property type="project" value="UniProtKB-KW"/>
</dbReference>
<feature type="binding site" evidence="11">
    <location>
        <position position="234"/>
    </location>
    <ligand>
        <name>Mg(2+)</name>
        <dbReference type="ChEBI" id="CHEBI:18420"/>
        <label>1</label>
    </ligand>
</feature>
<dbReference type="GO" id="GO:0005634">
    <property type="term" value="C:nucleus"/>
    <property type="evidence" value="ECO:0007669"/>
    <property type="project" value="TreeGrafter"/>
</dbReference>
<feature type="site" description="Transition state stabilizer" evidence="12">
    <location>
        <position position="236"/>
    </location>
</feature>
<dbReference type="InterPro" id="IPR010666">
    <property type="entry name" value="Znf_GRF"/>
</dbReference>
<dbReference type="SUPFAM" id="SSF56219">
    <property type="entry name" value="DNase I-like"/>
    <property type="match status" value="1"/>
</dbReference>
<accession>A0A8T9BJI0</accession>
<evidence type="ECO:0000256" key="2">
    <source>
        <dbReference type="ARBA" id="ARBA00007092"/>
    </source>
</evidence>
<dbReference type="InterPro" id="IPR020847">
    <property type="entry name" value="AP_endonuclease_F1_BS"/>
</dbReference>
<feature type="compositionally biased region" description="Polar residues" evidence="14">
    <location>
        <begin position="561"/>
        <end position="582"/>
    </location>
</feature>
<keyword evidence="7" id="KW-0862">Zinc</keyword>
<feature type="binding site" evidence="11">
    <location>
        <position position="351"/>
    </location>
    <ligand>
        <name>Mg(2+)</name>
        <dbReference type="ChEBI" id="CHEBI:18420"/>
        <label>1</label>
    </ligand>
</feature>
<comment type="similarity">
    <text evidence="2">Belongs to the DNA repair enzymes AP/ExoA family.</text>
</comment>
<dbReference type="OrthoDB" id="391817at2759"/>
<feature type="compositionally biased region" description="Polar residues" evidence="14">
    <location>
        <begin position="597"/>
        <end position="607"/>
    </location>
</feature>
<evidence type="ECO:0000256" key="14">
    <source>
        <dbReference type="SAM" id="MobiDB-lite"/>
    </source>
</evidence>
<feature type="region of interest" description="Disordered" evidence="14">
    <location>
        <begin position="417"/>
        <end position="620"/>
    </location>
</feature>
<dbReference type="PROSITE" id="PS51999">
    <property type="entry name" value="ZF_GRF"/>
    <property type="match status" value="1"/>
</dbReference>
<dbReference type="Gene3D" id="3.60.10.10">
    <property type="entry name" value="Endonuclease/exonuclease/phosphatase"/>
    <property type="match status" value="1"/>
</dbReference>
<dbReference type="PANTHER" id="PTHR22748:SF4">
    <property type="entry name" value="DNA-(APURINIC OR APYRIMIDINIC SITE) ENDONUCLEASE 2"/>
    <property type="match status" value="1"/>
</dbReference>